<dbReference type="InterPro" id="IPR036425">
    <property type="entry name" value="MoaB/Mog-like_dom_sf"/>
</dbReference>
<dbReference type="PANTHER" id="PTHR13939">
    <property type="entry name" value="NICOTINAMIDE-NUCLEOTIDE AMIDOHYDROLASE PNCC"/>
    <property type="match status" value="1"/>
</dbReference>
<keyword evidence="4" id="KW-1185">Reference proteome</keyword>
<dbReference type="Pfam" id="PF18146">
    <property type="entry name" value="CinA_KH"/>
    <property type="match status" value="1"/>
</dbReference>
<feature type="domain" description="MoaB/Mog" evidence="2">
    <location>
        <begin position="4"/>
        <end position="170"/>
    </location>
</feature>
<dbReference type="AlphaFoldDB" id="A0A1M4VB33"/>
<dbReference type="EMBL" id="FQUF01000011">
    <property type="protein sequence ID" value="SHE66142.1"/>
    <property type="molecule type" value="Genomic_DNA"/>
</dbReference>
<dbReference type="PIRSF" id="PIRSF006728">
    <property type="entry name" value="CinA"/>
    <property type="match status" value="1"/>
</dbReference>
<evidence type="ECO:0000313" key="3">
    <source>
        <dbReference type="EMBL" id="SHE66142.1"/>
    </source>
</evidence>
<dbReference type="Gene3D" id="3.30.70.2860">
    <property type="match status" value="1"/>
</dbReference>
<dbReference type="InterPro" id="IPR036653">
    <property type="entry name" value="CinA-like_C"/>
</dbReference>
<reference evidence="4" key="1">
    <citation type="submission" date="2016-11" db="EMBL/GenBank/DDBJ databases">
        <authorList>
            <person name="Varghese N."/>
            <person name="Submissions S."/>
        </authorList>
    </citation>
    <scope>NUCLEOTIDE SEQUENCE [LARGE SCALE GENOMIC DNA]</scope>
    <source>
        <strain evidence="4">DSM 15692</strain>
    </source>
</reference>
<dbReference type="Pfam" id="PF02464">
    <property type="entry name" value="CinA"/>
    <property type="match status" value="1"/>
</dbReference>
<dbReference type="SMART" id="SM00852">
    <property type="entry name" value="MoCF_biosynth"/>
    <property type="match status" value="1"/>
</dbReference>
<dbReference type="NCBIfam" id="TIGR00199">
    <property type="entry name" value="PncC_domain"/>
    <property type="match status" value="1"/>
</dbReference>
<dbReference type="Pfam" id="PF00994">
    <property type="entry name" value="MoCF_biosynth"/>
    <property type="match status" value="1"/>
</dbReference>
<dbReference type="PANTHER" id="PTHR13939:SF0">
    <property type="entry name" value="NMN AMIDOHYDROLASE-LIKE PROTEIN YFAY"/>
    <property type="match status" value="1"/>
</dbReference>
<dbReference type="SUPFAM" id="SSF142433">
    <property type="entry name" value="CinA-like"/>
    <property type="match status" value="1"/>
</dbReference>
<protein>
    <recommendedName>
        <fullName evidence="1">Putative competence-damage inducible protein</fullName>
    </recommendedName>
</protein>
<organism evidence="3 4">
    <name type="scientific">Atopostipes suicloacalis DSM 15692</name>
    <dbReference type="NCBI Taxonomy" id="1121025"/>
    <lineage>
        <taxon>Bacteria</taxon>
        <taxon>Bacillati</taxon>
        <taxon>Bacillota</taxon>
        <taxon>Bacilli</taxon>
        <taxon>Lactobacillales</taxon>
        <taxon>Carnobacteriaceae</taxon>
        <taxon>Atopostipes</taxon>
    </lineage>
</organism>
<dbReference type="NCBIfam" id="NF001813">
    <property type="entry name" value="PRK00549.1"/>
    <property type="match status" value="1"/>
</dbReference>
<evidence type="ECO:0000256" key="1">
    <source>
        <dbReference type="HAMAP-Rule" id="MF_00226"/>
    </source>
</evidence>
<dbReference type="HAMAP" id="MF_00226_B">
    <property type="entry name" value="CinA_B"/>
    <property type="match status" value="1"/>
</dbReference>
<dbReference type="InterPro" id="IPR050101">
    <property type="entry name" value="CinA"/>
</dbReference>
<dbReference type="InterPro" id="IPR008136">
    <property type="entry name" value="CinA_C"/>
</dbReference>
<gene>
    <name evidence="1" type="primary">cinA</name>
    <name evidence="3" type="ORF">SAMN02745249_00863</name>
</gene>
<dbReference type="InterPro" id="IPR001453">
    <property type="entry name" value="MoaB/Mog_dom"/>
</dbReference>
<sequence length="427" mass="47700">MKAEIIAVNSHLLRGQVANENARFLARELAPLGISINRSTILKDDAEDLKEALELAKKHSDLIVITGGLGPDKNDITKKALSEYLDVPLVLDNETQNRIISYHQNSGLTMPEYNQLQAMILMNSTLLENVTGLAAGFLYMQEDTTYILLPGPFDELKPMFLEQAYPLIVEELLDRPIFKTKKYSVYGLTLAQLNDRLSPLIQYEGNPFVGIYFEKDEAEIQITARASTEKEAEKRLNKTAKKVKEHIGDYIYGKDEKRLAHVVKQLLKEQGKKITAAESLTGGSFLDVISGEPESSEIFEGGVVTYSEHIKHNVLKVTTETLEKHGVVSPQCAIEMAENARHLFEADLAISLTGVAGPSSLEGEIPGTVWIGLAQEGKETFAKKFHFGYKRDRNRRNSVLSALNLARLTLLEEPIEDQVFLETKDEQ</sequence>
<comment type="similarity">
    <text evidence="1">Belongs to the CinA family.</text>
</comment>
<dbReference type="RefSeq" id="WP_073296937.1">
    <property type="nucleotide sequence ID" value="NZ_FQUF01000011.1"/>
</dbReference>
<dbReference type="NCBIfam" id="TIGR00200">
    <property type="entry name" value="cinA_nterm"/>
    <property type="match status" value="1"/>
</dbReference>
<accession>A0A1M4VB33</accession>
<name>A0A1M4VB33_9LACT</name>
<dbReference type="STRING" id="1121025.SAMN02745249_00863"/>
<dbReference type="CDD" id="cd00885">
    <property type="entry name" value="cinA"/>
    <property type="match status" value="1"/>
</dbReference>
<dbReference type="Gene3D" id="3.40.980.10">
    <property type="entry name" value="MoaB/Mog-like domain"/>
    <property type="match status" value="1"/>
</dbReference>
<dbReference type="SUPFAM" id="SSF53218">
    <property type="entry name" value="Molybdenum cofactor biosynthesis proteins"/>
    <property type="match status" value="1"/>
</dbReference>
<dbReference type="OrthoDB" id="9801454at2"/>
<dbReference type="InterPro" id="IPR041424">
    <property type="entry name" value="CinA_KH"/>
</dbReference>
<proteinExistence type="inferred from homology"/>
<evidence type="ECO:0000313" key="4">
    <source>
        <dbReference type="Proteomes" id="UP000184128"/>
    </source>
</evidence>
<dbReference type="InterPro" id="IPR008135">
    <property type="entry name" value="Competence-induced_CinA"/>
</dbReference>
<dbReference type="Proteomes" id="UP000184128">
    <property type="component" value="Unassembled WGS sequence"/>
</dbReference>
<dbReference type="Gene3D" id="3.90.950.20">
    <property type="entry name" value="CinA-like"/>
    <property type="match status" value="1"/>
</dbReference>
<evidence type="ECO:0000259" key="2">
    <source>
        <dbReference type="SMART" id="SM00852"/>
    </source>
</evidence>